<protein>
    <submittedName>
        <fullName evidence="1">Uncharacterized protein</fullName>
    </submittedName>
</protein>
<dbReference type="EMBL" id="QXIR01000011">
    <property type="protein sequence ID" value="RIW34299.1"/>
    <property type="molecule type" value="Genomic_DNA"/>
</dbReference>
<proteinExistence type="predicted"/>
<name>A0A3A1QZG0_9BACI</name>
<dbReference type="Proteomes" id="UP000265801">
    <property type="component" value="Unassembled WGS sequence"/>
</dbReference>
<comment type="caution">
    <text evidence="1">The sequence shown here is derived from an EMBL/GenBank/DDBJ whole genome shotgun (WGS) entry which is preliminary data.</text>
</comment>
<evidence type="ECO:0000313" key="1">
    <source>
        <dbReference type="EMBL" id="RIW34299.1"/>
    </source>
</evidence>
<keyword evidence="2" id="KW-1185">Reference proteome</keyword>
<gene>
    <name evidence="1" type="ORF">D3H55_09980</name>
</gene>
<dbReference type="AlphaFoldDB" id="A0A3A1QZG0"/>
<reference evidence="1 2" key="1">
    <citation type="submission" date="2018-09" db="EMBL/GenBank/DDBJ databases">
        <title>Bacillus saliacetes sp. nov., isolated from Thai shrimp paste (Ka-pi).</title>
        <authorList>
            <person name="Daroonpunt R."/>
            <person name="Tanasupawat S."/>
            <person name="Yiamsombut S."/>
        </authorList>
    </citation>
    <scope>NUCLEOTIDE SEQUENCE [LARGE SCALE GENOMIC DNA]</scope>
    <source>
        <strain evidence="1 2">SKP7-4</strain>
    </source>
</reference>
<sequence>MIGFFHGFYGLFGSRLIFQEKLFIALKHLLTLFVQFIHLVDDLCRVPGIDCLSKRRKSSFRLIVLNLDFSGHLIDPFLLNTKINFIKHL</sequence>
<organism evidence="1 2">
    <name type="scientific">Bacillus salacetis</name>
    <dbReference type="NCBI Taxonomy" id="2315464"/>
    <lineage>
        <taxon>Bacteria</taxon>
        <taxon>Bacillati</taxon>
        <taxon>Bacillota</taxon>
        <taxon>Bacilli</taxon>
        <taxon>Bacillales</taxon>
        <taxon>Bacillaceae</taxon>
        <taxon>Bacillus</taxon>
    </lineage>
</organism>
<evidence type="ECO:0000313" key="2">
    <source>
        <dbReference type="Proteomes" id="UP000265801"/>
    </source>
</evidence>
<accession>A0A3A1QZG0</accession>